<accession>A0AAW2UA45</accession>
<dbReference type="EMBL" id="JACGWJ010000006">
    <property type="protein sequence ID" value="KAL0413572.1"/>
    <property type="molecule type" value="Genomic_DNA"/>
</dbReference>
<name>A0AAW2UA45_SESRA</name>
<dbReference type="InterPro" id="IPR005162">
    <property type="entry name" value="Retrotrans_gag_dom"/>
</dbReference>
<feature type="domain" description="Retrotransposon gag" evidence="1">
    <location>
        <begin position="42"/>
        <end position="133"/>
    </location>
</feature>
<evidence type="ECO:0000313" key="2">
    <source>
        <dbReference type="EMBL" id="KAL0413572.1"/>
    </source>
</evidence>
<sequence>MDPSFQLLDFPKYDRTKDPQEHVSTFELVMNLYGQTDPINAKLFVTTLAGKAQEWFTSLPSGSIESYNQLIQKFTFHFASKRKAGRLATNLFTIKQREEELLKSSIGRFNNETLEVHDLWIDMMVSILMYGLKKGPFALALTRDPPEDIE</sequence>
<organism evidence="2">
    <name type="scientific">Sesamum radiatum</name>
    <name type="common">Black benniseed</name>
    <dbReference type="NCBI Taxonomy" id="300843"/>
    <lineage>
        <taxon>Eukaryota</taxon>
        <taxon>Viridiplantae</taxon>
        <taxon>Streptophyta</taxon>
        <taxon>Embryophyta</taxon>
        <taxon>Tracheophyta</taxon>
        <taxon>Spermatophyta</taxon>
        <taxon>Magnoliopsida</taxon>
        <taxon>eudicotyledons</taxon>
        <taxon>Gunneridae</taxon>
        <taxon>Pentapetalae</taxon>
        <taxon>asterids</taxon>
        <taxon>lamiids</taxon>
        <taxon>Lamiales</taxon>
        <taxon>Pedaliaceae</taxon>
        <taxon>Sesamum</taxon>
    </lineage>
</organism>
<dbReference type="PANTHER" id="PTHR33223">
    <property type="entry name" value="CCHC-TYPE DOMAIN-CONTAINING PROTEIN"/>
    <property type="match status" value="1"/>
</dbReference>
<gene>
    <name evidence="2" type="ORF">Sradi_1558900</name>
</gene>
<dbReference type="AlphaFoldDB" id="A0AAW2UA45"/>
<comment type="caution">
    <text evidence="2">The sequence shown here is derived from an EMBL/GenBank/DDBJ whole genome shotgun (WGS) entry which is preliminary data.</text>
</comment>
<dbReference type="PANTHER" id="PTHR33223:SF10">
    <property type="entry name" value="AMINOTRANSFERASE-LIKE PLANT MOBILE DOMAIN-CONTAINING PROTEIN"/>
    <property type="match status" value="1"/>
</dbReference>
<proteinExistence type="predicted"/>
<evidence type="ECO:0000259" key="1">
    <source>
        <dbReference type="Pfam" id="PF03732"/>
    </source>
</evidence>
<protein>
    <recommendedName>
        <fullName evidence="1">Retrotransposon gag domain-containing protein</fullName>
    </recommendedName>
</protein>
<dbReference type="Pfam" id="PF03732">
    <property type="entry name" value="Retrotrans_gag"/>
    <property type="match status" value="1"/>
</dbReference>
<reference evidence="2" key="2">
    <citation type="journal article" date="2024" name="Plant">
        <title>Genomic evolution and insights into agronomic trait innovations of Sesamum species.</title>
        <authorList>
            <person name="Miao H."/>
            <person name="Wang L."/>
            <person name="Qu L."/>
            <person name="Liu H."/>
            <person name="Sun Y."/>
            <person name="Le M."/>
            <person name="Wang Q."/>
            <person name="Wei S."/>
            <person name="Zheng Y."/>
            <person name="Lin W."/>
            <person name="Duan Y."/>
            <person name="Cao H."/>
            <person name="Xiong S."/>
            <person name="Wang X."/>
            <person name="Wei L."/>
            <person name="Li C."/>
            <person name="Ma Q."/>
            <person name="Ju M."/>
            <person name="Zhao R."/>
            <person name="Li G."/>
            <person name="Mu C."/>
            <person name="Tian Q."/>
            <person name="Mei H."/>
            <person name="Zhang T."/>
            <person name="Gao T."/>
            <person name="Zhang H."/>
        </authorList>
    </citation>
    <scope>NUCLEOTIDE SEQUENCE</scope>
    <source>
        <strain evidence="2">G02</strain>
    </source>
</reference>
<reference evidence="2" key="1">
    <citation type="submission" date="2020-06" db="EMBL/GenBank/DDBJ databases">
        <authorList>
            <person name="Li T."/>
            <person name="Hu X."/>
            <person name="Zhang T."/>
            <person name="Song X."/>
            <person name="Zhang H."/>
            <person name="Dai N."/>
            <person name="Sheng W."/>
            <person name="Hou X."/>
            <person name="Wei L."/>
        </authorList>
    </citation>
    <scope>NUCLEOTIDE SEQUENCE</scope>
    <source>
        <strain evidence="2">G02</strain>
        <tissue evidence="2">Leaf</tissue>
    </source>
</reference>